<dbReference type="Proteomes" id="UP000440578">
    <property type="component" value="Unassembled WGS sequence"/>
</dbReference>
<proteinExistence type="predicted"/>
<keyword evidence="3" id="KW-1185">Reference proteome</keyword>
<gene>
    <name evidence="2" type="ORF">FJT64_006729</name>
</gene>
<organism evidence="2 3">
    <name type="scientific">Amphibalanus amphitrite</name>
    <name type="common">Striped barnacle</name>
    <name type="synonym">Balanus amphitrite</name>
    <dbReference type="NCBI Taxonomy" id="1232801"/>
    <lineage>
        <taxon>Eukaryota</taxon>
        <taxon>Metazoa</taxon>
        <taxon>Ecdysozoa</taxon>
        <taxon>Arthropoda</taxon>
        <taxon>Crustacea</taxon>
        <taxon>Multicrustacea</taxon>
        <taxon>Cirripedia</taxon>
        <taxon>Thoracica</taxon>
        <taxon>Thoracicalcarea</taxon>
        <taxon>Balanomorpha</taxon>
        <taxon>Balanoidea</taxon>
        <taxon>Balanidae</taxon>
        <taxon>Amphibalaninae</taxon>
        <taxon>Amphibalanus</taxon>
    </lineage>
</organism>
<dbReference type="AlphaFoldDB" id="A0A6A4W1U8"/>
<evidence type="ECO:0000256" key="1">
    <source>
        <dbReference type="SAM" id="MobiDB-lite"/>
    </source>
</evidence>
<reference evidence="2 3" key="1">
    <citation type="submission" date="2019-07" db="EMBL/GenBank/DDBJ databases">
        <title>Draft genome assembly of a fouling barnacle, Amphibalanus amphitrite (Darwin, 1854): The first reference genome for Thecostraca.</title>
        <authorList>
            <person name="Kim W."/>
        </authorList>
    </citation>
    <scope>NUCLEOTIDE SEQUENCE [LARGE SCALE GENOMIC DNA]</scope>
    <source>
        <strain evidence="2">SNU_AA5</strain>
        <tissue evidence="2">Soma without cirri and trophi</tissue>
    </source>
</reference>
<dbReference type="EMBL" id="VIIS01001599">
    <property type="protein sequence ID" value="KAF0295781.1"/>
    <property type="molecule type" value="Genomic_DNA"/>
</dbReference>
<accession>A0A6A4W1U8</accession>
<evidence type="ECO:0000313" key="3">
    <source>
        <dbReference type="Proteomes" id="UP000440578"/>
    </source>
</evidence>
<sequence length="122" mass="13736">MHPSHSCSAELRRLGDSTESGISGSSWLSQLSLVSTPSQSSGCASLPADLRRESTLARTDSALFLSPFLPYVEIPPERGLQKYRSILRLAARKARKNLLKRNTHQCTIPEEYREQLKQIYVY</sequence>
<comment type="caution">
    <text evidence="2">The sequence shown here is derived from an EMBL/GenBank/DDBJ whole genome shotgun (WGS) entry which is preliminary data.</text>
</comment>
<name>A0A6A4W1U8_AMPAM</name>
<evidence type="ECO:0000313" key="2">
    <source>
        <dbReference type="EMBL" id="KAF0295781.1"/>
    </source>
</evidence>
<feature type="region of interest" description="Disordered" evidence="1">
    <location>
        <begin position="1"/>
        <end position="23"/>
    </location>
</feature>
<protein>
    <submittedName>
        <fullName evidence="2">Uncharacterized protein</fullName>
    </submittedName>
</protein>